<sequence>MSLPALSRASAVLTAPEALTAAVSRCSGRLATMPGRALRSCLSQTDAPTPAERRAMAVWRDRILVALEPCTDADMVEAVVGKLLLGFENGQQNAQATQARNGEYLTALEGLPLWAVMEASDRFRTGEVLVAGWNKAFRPTPPQFADEVREGLADLRRQQIQIRDILNAEILPDPDPEAVERARQAARDAIAGKLMREQQDRRRAVEAEEAERDVVLAGPPIKAGALGLAALGKFLRAPFTRATTAAR</sequence>
<reference evidence="2" key="2">
    <citation type="submission" date="2015-01" db="EMBL/GenBank/DDBJ databases">
        <title>Complete genome sequence of Methylobacterium aquaticum strain 22A.</title>
        <authorList>
            <person name="Tani A."/>
            <person name="Ogura Y."/>
            <person name="Hayashi T."/>
        </authorList>
    </citation>
    <scope>NUCLEOTIDE SEQUENCE [LARGE SCALE GENOMIC DNA]</scope>
    <source>
        <strain evidence="2">MA-22A</strain>
    </source>
</reference>
<dbReference type="PATRIC" id="fig|270351.10.peg.517"/>
<evidence type="ECO:0000313" key="1">
    <source>
        <dbReference type="EMBL" id="BAQ43992.1"/>
    </source>
</evidence>
<dbReference type="KEGG" id="maqu:Maq22A_c02600"/>
<name>A0A0C6FAZ8_9HYPH</name>
<dbReference type="STRING" id="270351.Maq22A_c02600"/>
<evidence type="ECO:0000313" key="2">
    <source>
        <dbReference type="Proteomes" id="UP000061432"/>
    </source>
</evidence>
<organism evidence="1 2">
    <name type="scientific">Methylobacterium aquaticum</name>
    <dbReference type="NCBI Taxonomy" id="270351"/>
    <lineage>
        <taxon>Bacteria</taxon>
        <taxon>Pseudomonadati</taxon>
        <taxon>Pseudomonadota</taxon>
        <taxon>Alphaproteobacteria</taxon>
        <taxon>Hyphomicrobiales</taxon>
        <taxon>Methylobacteriaceae</taxon>
        <taxon>Methylobacterium</taxon>
    </lineage>
</organism>
<proteinExistence type="predicted"/>
<dbReference type="EMBL" id="AP014704">
    <property type="protein sequence ID" value="BAQ43992.1"/>
    <property type="molecule type" value="Genomic_DNA"/>
</dbReference>
<accession>A0A0C6FAZ8</accession>
<reference evidence="1 2" key="1">
    <citation type="journal article" date="2015" name="Genome Announc.">
        <title>Complete Genome Sequence of Methylobacterium aquaticum Strain 22A, Isolated from Racomitrium japonicum Moss.</title>
        <authorList>
            <person name="Tani A."/>
            <person name="Ogura Y."/>
            <person name="Hayashi T."/>
            <person name="Kimbara K."/>
        </authorList>
    </citation>
    <scope>NUCLEOTIDE SEQUENCE [LARGE SCALE GENOMIC DNA]</scope>
    <source>
        <strain evidence="1 2">MA-22A</strain>
    </source>
</reference>
<gene>
    <name evidence="1" type="ORF">Maq22A_c02600</name>
</gene>
<dbReference type="Proteomes" id="UP000061432">
    <property type="component" value="Chromosome"/>
</dbReference>
<protein>
    <submittedName>
        <fullName evidence="1">Uncharacterized protein</fullName>
    </submittedName>
</protein>
<dbReference type="AlphaFoldDB" id="A0A0C6FAZ8"/>